<name>A0A8W8ISA6_MAGGI</name>
<reference evidence="3" key="1">
    <citation type="submission" date="2022-08" db="UniProtKB">
        <authorList>
            <consortium name="EnsemblMetazoa"/>
        </authorList>
    </citation>
    <scope>IDENTIFICATION</scope>
    <source>
        <strain evidence="3">05x7-T-G4-1.051#20</strain>
    </source>
</reference>
<dbReference type="PANTHER" id="PTHR21616:SF2">
    <property type="entry name" value="CENTROSOME AND SPINDLE POLE-ASSOCIATED PROTEIN 1"/>
    <property type="match status" value="1"/>
</dbReference>
<dbReference type="GO" id="GO:0005813">
    <property type="term" value="C:centrosome"/>
    <property type="evidence" value="ECO:0007669"/>
    <property type="project" value="InterPro"/>
</dbReference>
<evidence type="ECO:0000313" key="4">
    <source>
        <dbReference type="Proteomes" id="UP000005408"/>
    </source>
</evidence>
<evidence type="ECO:0000259" key="2">
    <source>
        <dbReference type="Pfam" id="PF24578"/>
    </source>
</evidence>
<dbReference type="InterPro" id="IPR026708">
    <property type="entry name" value="CSPP1"/>
</dbReference>
<dbReference type="GO" id="GO:0005874">
    <property type="term" value="C:microtubule"/>
    <property type="evidence" value="ECO:0007669"/>
    <property type="project" value="InterPro"/>
</dbReference>
<keyword evidence="4" id="KW-1185">Reference proteome</keyword>
<dbReference type="Pfam" id="PF24578">
    <property type="entry name" value="CSPP1_C"/>
    <property type="match status" value="1"/>
</dbReference>
<dbReference type="EnsemblMetazoa" id="G1563.7">
    <property type="protein sequence ID" value="G1563.7:cds"/>
    <property type="gene ID" value="G1563"/>
</dbReference>
<dbReference type="InterPro" id="IPR058191">
    <property type="entry name" value="CSPP1_C"/>
</dbReference>
<dbReference type="PANTHER" id="PTHR21616">
    <property type="entry name" value="CENTROSOME SPINDLE POLE ASSOCIATED PROTEIN"/>
    <property type="match status" value="1"/>
</dbReference>
<dbReference type="Proteomes" id="UP000005408">
    <property type="component" value="Unassembled WGS sequence"/>
</dbReference>
<accession>A0A8W8ISA6</accession>
<proteinExistence type="predicted"/>
<dbReference type="GO" id="GO:0000922">
    <property type="term" value="C:spindle pole"/>
    <property type="evidence" value="ECO:0007669"/>
    <property type="project" value="InterPro"/>
</dbReference>
<dbReference type="AlphaFoldDB" id="A0A8W8ISA6"/>
<sequence>RQGEPAPVRTENLNPRNIQEFNELKYKNDTESRKAFRSMFPDAPTSSETLEAQQDALLRHQEDTLKSMKETRYTPTNYNTWKGRRSERNVDGLNHFPDDFEDLPKRNESARYRRRERFTLSPRPESQPLNPFGSTASLDVDRIQRKNDARLRRLHQLNADEVSLADPDDILDRFMAKQRYNRPPSGQTLQDDTWLRPASKAI</sequence>
<feature type="region of interest" description="Disordered" evidence="1">
    <location>
        <begin position="179"/>
        <end position="202"/>
    </location>
</feature>
<dbReference type="GO" id="GO:0032467">
    <property type="term" value="P:positive regulation of cytokinesis"/>
    <property type="evidence" value="ECO:0007669"/>
    <property type="project" value="InterPro"/>
</dbReference>
<evidence type="ECO:0000313" key="3">
    <source>
        <dbReference type="EnsemblMetazoa" id="G1563.7:cds"/>
    </source>
</evidence>
<protein>
    <recommendedName>
        <fullName evidence="2">Centrosome and spindle pole-associated protein 1 C-terminal domain-containing protein</fullName>
    </recommendedName>
</protein>
<evidence type="ECO:0000256" key="1">
    <source>
        <dbReference type="SAM" id="MobiDB-lite"/>
    </source>
</evidence>
<feature type="domain" description="Centrosome and spindle pole-associated protein 1 C-terminal" evidence="2">
    <location>
        <begin position="14"/>
        <end position="69"/>
    </location>
</feature>
<organism evidence="3 4">
    <name type="scientific">Magallana gigas</name>
    <name type="common">Pacific oyster</name>
    <name type="synonym">Crassostrea gigas</name>
    <dbReference type="NCBI Taxonomy" id="29159"/>
    <lineage>
        <taxon>Eukaryota</taxon>
        <taxon>Metazoa</taxon>
        <taxon>Spiralia</taxon>
        <taxon>Lophotrochozoa</taxon>
        <taxon>Mollusca</taxon>
        <taxon>Bivalvia</taxon>
        <taxon>Autobranchia</taxon>
        <taxon>Pteriomorphia</taxon>
        <taxon>Ostreida</taxon>
        <taxon>Ostreoidea</taxon>
        <taxon>Ostreidae</taxon>
        <taxon>Magallana</taxon>
    </lineage>
</organism>